<dbReference type="InterPro" id="IPR002182">
    <property type="entry name" value="NB-ARC"/>
</dbReference>
<evidence type="ECO:0000313" key="4">
    <source>
        <dbReference type="Proteomes" id="UP000886885"/>
    </source>
</evidence>
<dbReference type="Proteomes" id="UP000886885">
    <property type="component" value="Chromosome 13D"/>
</dbReference>
<accession>A0A8X7YJ48</accession>
<gene>
    <name evidence="3" type="ORF">POTOM_045048</name>
</gene>
<sequence length="147" mass="16157">MPARILIFTEIMNALRLAGVNMVRVHGMGGMGKNTLVKEVAIEAMKNTLFDKMIIATVTQNQDIMKAQGQIADQLGLTFDEESEWGITSRLRGRISSYSCSFSIASSHDIGTSTIFCSSHSISFKGDNNCCSYASLEENFIARAIDY</sequence>
<keyword evidence="1" id="KW-0611">Plant defense</keyword>
<evidence type="ECO:0000313" key="3">
    <source>
        <dbReference type="EMBL" id="KAG6750552.1"/>
    </source>
</evidence>
<dbReference type="OrthoDB" id="786439at2759"/>
<comment type="caution">
    <text evidence="3">The sequence shown here is derived from an EMBL/GenBank/DDBJ whole genome shotgun (WGS) entry which is preliminary data.</text>
</comment>
<dbReference type="GO" id="GO:0043531">
    <property type="term" value="F:ADP binding"/>
    <property type="evidence" value="ECO:0007669"/>
    <property type="project" value="InterPro"/>
</dbReference>
<dbReference type="InterPro" id="IPR050905">
    <property type="entry name" value="Plant_NBS-LRR"/>
</dbReference>
<dbReference type="PANTHER" id="PTHR33463">
    <property type="entry name" value="NB-ARC DOMAIN-CONTAINING PROTEIN-RELATED"/>
    <property type="match status" value="1"/>
</dbReference>
<reference evidence="3" key="1">
    <citation type="journal article" date="2020" name="bioRxiv">
        <title>Hybrid origin of Populus tomentosa Carr. identified through genome sequencing and phylogenomic analysis.</title>
        <authorList>
            <person name="An X."/>
            <person name="Gao K."/>
            <person name="Chen Z."/>
            <person name="Li J."/>
            <person name="Yang X."/>
            <person name="Yang X."/>
            <person name="Zhou J."/>
            <person name="Guo T."/>
            <person name="Zhao T."/>
            <person name="Huang S."/>
            <person name="Miao D."/>
            <person name="Khan W.U."/>
            <person name="Rao P."/>
            <person name="Ye M."/>
            <person name="Lei B."/>
            <person name="Liao W."/>
            <person name="Wang J."/>
            <person name="Ji L."/>
            <person name="Li Y."/>
            <person name="Guo B."/>
            <person name="Mustafa N.S."/>
            <person name="Li S."/>
            <person name="Yun Q."/>
            <person name="Keller S.R."/>
            <person name="Mao J."/>
            <person name="Zhang R."/>
            <person name="Strauss S.H."/>
        </authorList>
    </citation>
    <scope>NUCLEOTIDE SEQUENCE</scope>
    <source>
        <strain evidence="3">GM15</strain>
        <tissue evidence="3">Leaf</tissue>
    </source>
</reference>
<dbReference type="Pfam" id="PF00931">
    <property type="entry name" value="NB-ARC"/>
    <property type="match status" value="1"/>
</dbReference>
<evidence type="ECO:0000259" key="2">
    <source>
        <dbReference type="Pfam" id="PF00931"/>
    </source>
</evidence>
<dbReference type="EMBL" id="JAAWWB010000026">
    <property type="protein sequence ID" value="KAG6750552.1"/>
    <property type="molecule type" value="Genomic_DNA"/>
</dbReference>
<keyword evidence="4" id="KW-1185">Reference proteome</keyword>
<feature type="domain" description="NB-ARC" evidence="2">
    <location>
        <begin position="11"/>
        <end position="83"/>
    </location>
</feature>
<dbReference type="AlphaFoldDB" id="A0A8X7YJ48"/>
<organism evidence="3 4">
    <name type="scientific">Populus tomentosa</name>
    <name type="common">Chinese white poplar</name>
    <dbReference type="NCBI Taxonomy" id="118781"/>
    <lineage>
        <taxon>Eukaryota</taxon>
        <taxon>Viridiplantae</taxon>
        <taxon>Streptophyta</taxon>
        <taxon>Embryophyta</taxon>
        <taxon>Tracheophyta</taxon>
        <taxon>Spermatophyta</taxon>
        <taxon>Magnoliopsida</taxon>
        <taxon>eudicotyledons</taxon>
        <taxon>Gunneridae</taxon>
        <taxon>Pentapetalae</taxon>
        <taxon>rosids</taxon>
        <taxon>fabids</taxon>
        <taxon>Malpighiales</taxon>
        <taxon>Salicaceae</taxon>
        <taxon>Saliceae</taxon>
        <taxon>Populus</taxon>
    </lineage>
</organism>
<dbReference type="PANTHER" id="PTHR33463:SF198">
    <property type="entry name" value="RPP4C3"/>
    <property type="match status" value="1"/>
</dbReference>
<proteinExistence type="predicted"/>
<name>A0A8X7YJ48_POPTO</name>
<protein>
    <recommendedName>
        <fullName evidence="2">NB-ARC domain-containing protein</fullName>
    </recommendedName>
</protein>
<evidence type="ECO:0000256" key="1">
    <source>
        <dbReference type="ARBA" id="ARBA00022821"/>
    </source>
</evidence>